<organism evidence="2 3">
    <name type="scientific">Marinitoga piezophila (strain DSM 14283 / JCM 11233 / KA3)</name>
    <dbReference type="NCBI Taxonomy" id="443254"/>
    <lineage>
        <taxon>Bacteria</taxon>
        <taxon>Thermotogati</taxon>
        <taxon>Thermotogota</taxon>
        <taxon>Thermotogae</taxon>
        <taxon>Petrotogales</taxon>
        <taxon>Petrotogaceae</taxon>
        <taxon>Marinitoga</taxon>
    </lineage>
</organism>
<proteinExistence type="inferred from homology"/>
<dbReference type="Pfam" id="PF13531">
    <property type="entry name" value="SBP_bac_11"/>
    <property type="match status" value="1"/>
</dbReference>
<reference evidence="3" key="2">
    <citation type="submission" date="2012-01" db="EMBL/GenBank/DDBJ databases">
        <title>Complete sequence of chromosome of Marinitoga piezophila KA3.</title>
        <authorList>
            <person name="Lucas S."/>
            <person name="Han J."/>
            <person name="Lapidus A."/>
            <person name="Cheng J.-F."/>
            <person name="Goodwin L."/>
            <person name="Pitluck S."/>
            <person name="Peters L."/>
            <person name="Mikhailova N."/>
            <person name="Teshima H."/>
            <person name="Detter J.C."/>
            <person name="Han C."/>
            <person name="Tapia R."/>
            <person name="Land M."/>
            <person name="Hauser L."/>
            <person name="Kyrpides N."/>
            <person name="Ivanova N."/>
            <person name="Pagani I."/>
            <person name="Jebbar M."/>
            <person name="Vannier P."/>
            <person name="Oger P."/>
            <person name="Cario A."/>
            <person name="Bartlett D."/>
            <person name="Noll K.M."/>
            <person name="Woyke T."/>
        </authorList>
    </citation>
    <scope>NUCLEOTIDE SEQUENCE [LARGE SCALE GENOMIC DNA]</scope>
    <source>
        <strain evidence="3">DSM 14283 / JCM 11233 / KA3</strain>
    </source>
</reference>
<dbReference type="OrthoDB" id="9785015at2"/>
<dbReference type="Proteomes" id="UP000007161">
    <property type="component" value="Chromosome"/>
</dbReference>
<accession>H2J475</accession>
<dbReference type="Gene3D" id="3.40.190.10">
    <property type="entry name" value="Periplasmic binding protein-like II"/>
    <property type="match status" value="2"/>
</dbReference>
<reference evidence="2 3" key="1">
    <citation type="journal article" date="2012" name="J. Bacteriol.">
        <title>Complete Genome Sequence of the Thermophilic, Piezophilic, Heterotrophic Bacterium Marinitoga piezophila KA3.</title>
        <authorList>
            <person name="Lucas S."/>
            <person name="Han J."/>
            <person name="Lapidus A."/>
            <person name="Cheng J.F."/>
            <person name="Goodwin L.A."/>
            <person name="Pitluck S."/>
            <person name="Peters L."/>
            <person name="Mikhailova N."/>
            <person name="Teshima H."/>
            <person name="Detter J.C."/>
            <person name="Han C."/>
            <person name="Tapia R."/>
            <person name="Land M."/>
            <person name="Hauser L."/>
            <person name="Kyrpides N.C."/>
            <person name="Ivanova N."/>
            <person name="Pagani I."/>
            <person name="Vannier P."/>
            <person name="Oger P."/>
            <person name="Bartlett D.H."/>
            <person name="Noll K.M."/>
            <person name="Woyke T."/>
            <person name="Jebbar M."/>
        </authorList>
    </citation>
    <scope>NUCLEOTIDE SEQUENCE [LARGE SCALE GENOMIC DNA]</scope>
    <source>
        <strain evidence="3">DSM 14283 / JCM 11233 / KA3</strain>
    </source>
</reference>
<dbReference type="PANTHER" id="PTHR30632:SF16">
    <property type="entry name" value="MOLYBDATE_TUNGSTATE-BINDING PROTEIN WTPA"/>
    <property type="match status" value="1"/>
</dbReference>
<dbReference type="InterPro" id="IPR050682">
    <property type="entry name" value="ModA/WtpA"/>
</dbReference>
<evidence type="ECO:0000256" key="1">
    <source>
        <dbReference type="ARBA" id="ARBA00009438"/>
    </source>
</evidence>
<dbReference type="STRING" id="443254.Marpi_1495"/>
<evidence type="ECO:0000313" key="3">
    <source>
        <dbReference type="Proteomes" id="UP000007161"/>
    </source>
</evidence>
<dbReference type="KEGG" id="mpz:Marpi_1495"/>
<dbReference type="CDD" id="cd13540">
    <property type="entry name" value="PBP2_ModA_WtpA"/>
    <property type="match status" value="1"/>
</dbReference>
<evidence type="ECO:0000313" key="2">
    <source>
        <dbReference type="EMBL" id="AEX85890.1"/>
    </source>
</evidence>
<dbReference type="eggNOG" id="COG0725">
    <property type="taxonomic scope" value="Bacteria"/>
</dbReference>
<dbReference type="HOGENOM" id="CLU_055936_0_0_0"/>
<dbReference type="GO" id="GO:0030973">
    <property type="term" value="F:molybdate ion binding"/>
    <property type="evidence" value="ECO:0007669"/>
    <property type="project" value="TreeGrafter"/>
</dbReference>
<dbReference type="AlphaFoldDB" id="H2J475"/>
<dbReference type="SUPFAM" id="SSF53850">
    <property type="entry name" value="Periplasmic binding protein-like II"/>
    <property type="match status" value="1"/>
</dbReference>
<comment type="similarity">
    <text evidence="1">Belongs to the bacterial solute-binding protein 1 family. WtpA subfamily.</text>
</comment>
<gene>
    <name evidence="2" type="ordered locus">Marpi_1495</name>
</gene>
<dbReference type="GO" id="GO:0015689">
    <property type="term" value="P:molybdate ion transport"/>
    <property type="evidence" value="ECO:0007669"/>
    <property type="project" value="TreeGrafter"/>
</dbReference>
<sequence>MKKVLFLFVILFTVSIMMAEELVIFHAGSLTNVLNAVAREFEKENPGVKVKLMGSGSLVVARKITELGQRADLAFVADYTIIPKFFFDKYADYNVVFSSNSMIIAYNDKSKYSKEINEKNWYEILFKNGVKFGHSNPDLDPCGYRTLMTMQLAEKYYNLPGIYDKFLKTKNRMVLKKSIDLIAYLEANEMDYAFLYKSEAFQHNLKYIELPEEIDLSSLKYEENYKTAFVEVPGKSGKKIKIYGKPINYGFTLLKNAPHRNLAIEFVKFMYSEKGKEIFKNMGMELFANVDRPKNLPEEFKELWGY</sequence>
<dbReference type="RefSeq" id="WP_014296961.1">
    <property type="nucleotide sequence ID" value="NC_016751.1"/>
</dbReference>
<dbReference type="EMBL" id="CP003257">
    <property type="protein sequence ID" value="AEX85890.1"/>
    <property type="molecule type" value="Genomic_DNA"/>
</dbReference>
<name>H2J475_MARPK</name>
<protein>
    <submittedName>
        <fullName evidence="2">ABC-type molybdate transport system, periplasmic component</fullName>
    </submittedName>
</protein>
<dbReference type="PANTHER" id="PTHR30632">
    <property type="entry name" value="MOLYBDATE-BINDING PERIPLASMIC PROTEIN"/>
    <property type="match status" value="1"/>
</dbReference>
<keyword evidence="3" id="KW-1185">Reference proteome</keyword>